<accession>A0ABQ4Y4Q7</accession>
<comment type="caution">
    <text evidence="1">The sequence shown here is derived from an EMBL/GenBank/DDBJ whole genome shotgun (WGS) entry which is preliminary data.</text>
</comment>
<dbReference type="EMBL" id="BQNB010010072">
    <property type="protein sequence ID" value="GJS72335.1"/>
    <property type="molecule type" value="Genomic_DNA"/>
</dbReference>
<sequence>MLRTPPPWWVCRCEKWFVKYGSRLGHGLYVALVSAGECQSGYKGGHVRRNVESNAIAGVDCLQKLYDAVELENAVSLLIKCAVLARFRTKLVFFMTVLSMLSSMKDEHGREKVIPRKGRDKKVCSIKSLSIVSIEINVRRSAFLPSTMEKWPSCTF</sequence>
<keyword evidence="2" id="KW-1185">Reference proteome</keyword>
<reference evidence="1" key="2">
    <citation type="submission" date="2022-01" db="EMBL/GenBank/DDBJ databases">
        <authorList>
            <person name="Yamashiro T."/>
            <person name="Shiraishi A."/>
            <person name="Satake H."/>
            <person name="Nakayama K."/>
        </authorList>
    </citation>
    <scope>NUCLEOTIDE SEQUENCE</scope>
</reference>
<reference evidence="1" key="1">
    <citation type="journal article" date="2022" name="Int. J. Mol. Sci.">
        <title>Draft Genome of Tanacetum Coccineum: Genomic Comparison of Closely Related Tanacetum-Family Plants.</title>
        <authorList>
            <person name="Yamashiro T."/>
            <person name="Shiraishi A."/>
            <person name="Nakayama K."/>
            <person name="Satake H."/>
        </authorList>
    </citation>
    <scope>NUCLEOTIDE SEQUENCE</scope>
</reference>
<proteinExistence type="predicted"/>
<protein>
    <submittedName>
        <fullName evidence="1">Uncharacterized protein</fullName>
    </submittedName>
</protein>
<name>A0ABQ4Y4Q7_9ASTR</name>
<evidence type="ECO:0000313" key="2">
    <source>
        <dbReference type="Proteomes" id="UP001151760"/>
    </source>
</evidence>
<evidence type="ECO:0000313" key="1">
    <source>
        <dbReference type="EMBL" id="GJS72335.1"/>
    </source>
</evidence>
<gene>
    <name evidence="1" type="ORF">Tco_0705176</name>
</gene>
<organism evidence="1 2">
    <name type="scientific">Tanacetum coccineum</name>
    <dbReference type="NCBI Taxonomy" id="301880"/>
    <lineage>
        <taxon>Eukaryota</taxon>
        <taxon>Viridiplantae</taxon>
        <taxon>Streptophyta</taxon>
        <taxon>Embryophyta</taxon>
        <taxon>Tracheophyta</taxon>
        <taxon>Spermatophyta</taxon>
        <taxon>Magnoliopsida</taxon>
        <taxon>eudicotyledons</taxon>
        <taxon>Gunneridae</taxon>
        <taxon>Pentapetalae</taxon>
        <taxon>asterids</taxon>
        <taxon>campanulids</taxon>
        <taxon>Asterales</taxon>
        <taxon>Asteraceae</taxon>
        <taxon>Asteroideae</taxon>
        <taxon>Anthemideae</taxon>
        <taxon>Anthemidinae</taxon>
        <taxon>Tanacetum</taxon>
    </lineage>
</organism>
<dbReference type="Proteomes" id="UP001151760">
    <property type="component" value="Unassembled WGS sequence"/>
</dbReference>